<keyword evidence="2" id="KW-1133">Transmembrane helix</keyword>
<dbReference type="Pfam" id="PF00622">
    <property type="entry name" value="SPRY"/>
    <property type="match status" value="1"/>
</dbReference>
<feature type="coiled-coil region" evidence="1">
    <location>
        <begin position="73"/>
        <end position="135"/>
    </location>
</feature>
<reference evidence="4 5" key="1">
    <citation type="submission" date="2021-05" db="EMBL/GenBank/DDBJ databases">
        <authorList>
            <person name="Zahm M."/>
            <person name="Klopp C."/>
            <person name="Cabau C."/>
            <person name="Kuhl H."/>
            <person name="Suciu R."/>
            <person name="Ciorpac M."/>
            <person name="Holostenco D."/>
            <person name="Gessner J."/>
            <person name="Wuertz S."/>
            <person name="Hohne C."/>
            <person name="Stock M."/>
            <person name="Gislard M."/>
            <person name="Lluch J."/>
            <person name="Milhes M."/>
            <person name="Lampietro C."/>
            <person name="Lopez Roques C."/>
            <person name="Donnadieu C."/>
            <person name="Du K."/>
            <person name="Schartl M."/>
            <person name="Guiguen Y."/>
        </authorList>
    </citation>
    <scope>NUCLEOTIDE SEQUENCE [LARGE SCALE GENOMIC DNA]</scope>
    <source>
        <strain evidence="4">Hh-F2</strain>
        <tissue evidence="4">Blood</tissue>
    </source>
</reference>
<dbReference type="Pfam" id="PF13765">
    <property type="entry name" value="PRY"/>
    <property type="match status" value="1"/>
</dbReference>
<keyword evidence="5" id="KW-1185">Reference proteome</keyword>
<dbReference type="InterPro" id="IPR003877">
    <property type="entry name" value="SPRY_dom"/>
</dbReference>
<dbReference type="SUPFAM" id="SSF49899">
    <property type="entry name" value="Concanavalin A-like lectins/glucanases"/>
    <property type="match status" value="1"/>
</dbReference>
<dbReference type="EMBL" id="JAHFZB010000048">
    <property type="protein sequence ID" value="KAK6467675.1"/>
    <property type="molecule type" value="Genomic_DNA"/>
</dbReference>
<accession>A0ABR0Y5G7</accession>
<dbReference type="PROSITE" id="PS50188">
    <property type="entry name" value="B302_SPRY"/>
    <property type="match status" value="1"/>
</dbReference>
<dbReference type="SMART" id="SM00449">
    <property type="entry name" value="SPRY"/>
    <property type="match status" value="1"/>
</dbReference>
<feature type="transmembrane region" description="Helical" evidence="2">
    <location>
        <begin position="57"/>
        <end position="76"/>
    </location>
</feature>
<evidence type="ECO:0000313" key="4">
    <source>
        <dbReference type="EMBL" id="KAK6467675.1"/>
    </source>
</evidence>
<organism evidence="4 5">
    <name type="scientific">Huso huso</name>
    <name type="common">Beluga</name>
    <name type="synonym">Acipenser huso</name>
    <dbReference type="NCBI Taxonomy" id="61971"/>
    <lineage>
        <taxon>Eukaryota</taxon>
        <taxon>Metazoa</taxon>
        <taxon>Chordata</taxon>
        <taxon>Craniata</taxon>
        <taxon>Vertebrata</taxon>
        <taxon>Euteleostomi</taxon>
        <taxon>Actinopterygii</taxon>
        <taxon>Chondrostei</taxon>
        <taxon>Acipenseriformes</taxon>
        <taxon>Acipenseridae</taxon>
        <taxon>Huso</taxon>
    </lineage>
</organism>
<feature type="domain" description="B30.2/SPRY" evidence="3">
    <location>
        <begin position="137"/>
        <end position="321"/>
    </location>
</feature>
<evidence type="ECO:0000256" key="2">
    <source>
        <dbReference type="SAM" id="Phobius"/>
    </source>
</evidence>
<dbReference type="InterPro" id="IPR043136">
    <property type="entry name" value="B30.2/SPRY_sf"/>
</dbReference>
<evidence type="ECO:0000313" key="5">
    <source>
        <dbReference type="Proteomes" id="UP001369086"/>
    </source>
</evidence>
<dbReference type="PRINTS" id="PR01407">
    <property type="entry name" value="BUTYPHLNCDUF"/>
</dbReference>
<feature type="transmembrane region" description="Helical" evidence="2">
    <location>
        <begin position="13"/>
        <end position="37"/>
    </location>
</feature>
<dbReference type="InterPro" id="IPR006574">
    <property type="entry name" value="PRY"/>
</dbReference>
<name>A0ABR0Y5G7_HUSHU</name>
<gene>
    <name evidence="4" type="ORF">HHUSO_G34688</name>
</gene>
<dbReference type="SMART" id="SM00589">
    <property type="entry name" value="PRY"/>
    <property type="match status" value="1"/>
</dbReference>
<evidence type="ECO:0000259" key="3">
    <source>
        <dbReference type="PROSITE" id="PS50188"/>
    </source>
</evidence>
<proteinExistence type="predicted"/>
<keyword evidence="2" id="KW-0812">Transmembrane</keyword>
<dbReference type="InterPro" id="IPR050143">
    <property type="entry name" value="TRIM/RBCC"/>
</dbReference>
<dbReference type="Gene3D" id="1.20.5.1160">
    <property type="entry name" value="Vasodilator-stimulated phosphoprotein"/>
    <property type="match status" value="1"/>
</dbReference>
<dbReference type="InterPro" id="IPR001870">
    <property type="entry name" value="B30.2/SPRY"/>
</dbReference>
<dbReference type="Proteomes" id="UP001369086">
    <property type="component" value="Unassembled WGS sequence"/>
</dbReference>
<dbReference type="InterPro" id="IPR003879">
    <property type="entry name" value="Butyrophylin_SPRY"/>
</dbReference>
<comment type="caution">
    <text evidence="4">The sequence shown here is derived from an EMBL/GenBank/DDBJ whole genome shotgun (WGS) entry which is preliminary data.</text>
</comment>
<protein>
    <submittedName>
        <fullName evidence="4">Erythroid membrane-associated protein-like</fullName>
    </submittedName>
</protein>
<dbReference type="InterPro" id="IPR013320">
    <property type="entry name" value="ConA-like_dom_sf"/>
</dbReference>
<sequence length="321" mass="36204">MATQRQSEDSSEVGFYVAVAAALVILVAVTLCCAYSIEDSFQAGLCVILWCAFCKEDSFEVGLFVILCCVFHLARLKKKIRRLRKEKEGLLEQNDSLKRENERLGKEKEDLQKKYETLKQEKEKAEADFKELRRNTNTCVYAVDRDWKKLIEACVNVTLDPDTASPCLTVSEDGSRVRFIGEGSAEWPSVLGREGFTSGGHYWEVEVGEKGYWVLGVSTHPHEKSIPQKPGEGYWLMRLVKGKTCKAVSQSVDQTLNLEKMCKMWGVYLDHGGGRLSFYNAETRFHIHTLEGSFSGQVYPIFSPGSHDKGPLIINTKVKNV</sequence>
<dbReference type="Gene3D" id="2.60.120.920">
    <property type="match status" value="1"/>
</dbReference>
<evidence type="ECO:0000256" key="1">
    <source>
        <dbReference type="SAM" id="Coils"/>
    </source>
</evidence>
<keyword evidence="1" id="KW-0175">Coiled coil</keyword>
<dbReference type="PANTHER" id="PTHR24103">
    <property type="entry name" value="E3 UBIQUITIN-PROTEIN LIGASE TRIM"/>
    <property type="match status" value="1"/>
</dbReference>
<keyword evidence="2" id="KW-0472">Membrane</keyword>